<dbReference type="EMBL" id="CP001744">
    <property type="protein sequence ID" value="ADG67114.1"/>
    <property type="molecule type" value="Genomic_DNA"/>
</dbReference>
<dbReference type="KEGG" id="plm:Plim_1280"/>
<reference evidence="2 3" key="1">
    <citation type="journal article" date="2010" name="Stand. Genomic Sci.">
        <title>Complete genome sequence of Planctomyces limnophilus type strain (Mu 290).</title>
        <authorList>
            <person name="Labutti K."/>
            <person name="Sikorski J."/>
            <person name="Schneider S."/>
            <person name="Nolan M."/>
            <person name="Lucas S."/>
            <person name="Glavina Del Rio T."/>
            <person name="Tice H."/>
            <person name="Cheng J.F."/>
            <person name="Goodwin L."/>
            <person name="Pitluck S."/>
            <person name="Liolios K."/>
            <person name="Ivanova N."/>
            <person name="Mavromatis K."/>
            <person name="Mikhailova N."/>
            <person name="Pati A."/>
            <person name="Chen A."/>
            <person name="Palaniappan K."/>
            <person name="Land M."/>
            <person name="Hauser L."/>
            <person name="Chang Y.J."/>
            <person name="Jeffries C.D."/>
            <person name="Tindall B.J."/>
            <person name="Rohde M."/>
            <person name="Goker M."/>
            <person name="Woyke T."/>
            <person name="Bristow J."/>
            <person name="Eisen J.A."/>
            <person name="Markowitz V."/>
            <person name="Hugenholtz P."/>
            <person name="Kyrpides N.C."/>
            <person name="Klenk H.P."/>
            <person name="Lapidus A."/>
        </authorList>
    </citation>
    <scope>NUCLEOTIDE SEQUENCE [LARGE SCALE GENOMIC DNA]</scope>
    <source>
        <strain evidence="3">ATCC 43296 / DSM 3776 / IFAM 1008 / 290</strain>
    </source>
</reference>
<protein>
    <submittedName>
        <fullName evidence="2">Uncharacterized protein</fullName>
    </submittedName>
</protein>
<dbReference type="STRING" id="521674.Plim_1280"/>
<feature type="region of interest" description="Disordered" evidence="1">
    <location>
        <begin position="1"/>
        <end position="20"/>
    </location>
</feature>
<name>D5SUR2_PLAL2</name>
<sequence length="79" mass="8968">MLRSWFRGDDPSGRRGNVAQPQRDDKLIGFSESLLRIAICWFVGKIAVFLAVEQMDLMGCEVSQLLQLFQLKTILSVSH</sequence>
<dbReference type="HOGENOM" id="CLU_2602992_0_0_0"/>
<proteinExistence type="predicted"/>
<feature type="compositionally biased region" description="Basic and acidic residues" evidence="1">
    <location>
        <begin position="1"/>
        <end position="13"/>
    </location>
</feature>
<gene>
    <name evidence="2" type="ordered locus">Plim_1280</name>
</gene>
<keyword evidence="3" id="KW-1185">Reference proteome</keyword>
<accession>D5SUR2</accession>
<evidence type="ECO:0000313" key="3">
    <source>
        <dbReference type="Proteomes" id="UP000002220"/>
    </source>
</evidence>
<evidence type="ECO:0000313" key="2">
    <source>
        <dbReference type="EMBL" id="ADG67114.1"/>
    </source>
</evidence>
<evidence type="ECO:0000256" key="1">
    <source>
        <dbReference type="SAM" id="MobiDB-lite"/>
    </source>
</evidence>
<dbReference type="AlphaFoldDB" id="D5SUR2"/>
<dbReference type="Proteomes" id="UP000002220">
    <property type="component" value="Chromosome"/>
</dbReference>
<organism evidence="2 3">
    <name type="scientific">Planctopirus limnophila (strain ATCC 43296 / DSM 3776 / IFAM 1008 / Mu 290)</name>
    <name type="common">Planctomyces limnophilus</name>
    <dbReference type="NCBI Taxonomy" id="521674"/>
    <lineage>
        <taxon>Bacteria</taxon>
        <taxon>Pseudomonadati</taxon>
        <taxon>Planctomycetota</taxon>
        <taxon>Planctomycetia</taxon>
        <taxon>Planctomycetales</taxon>
        <taxon>Planctomycetaceae</taxon>
        <taxon>Planctopirus</taxon>
    </lineage>
</organism>